<dbReference type="NCBIfam" id="TIGR04407">
    <property type="entry name" value="LptF_YjgP"/>
    <property type="match status" value="1"/>
</dbReference>
<evidence type="ECO:0000256" key="2">
    <source>
        <dbReference type="ARBA" id="ARBA00022475"/>
    </source>
</evidence>
<feature type="transmembrane region" description="Helical" evidence="6">
    <location>
        <begin position="59"/>
        <end position="78"/>
    </location>
</feature>
<dbReference type="Proteomes" id="UP000306602">
    <property type="component" value="Unassembled WGS sequence"/>
</dbReference>
<comment type="caution">
    <text evidence="7">The sequence shown here is derived from an EMBL/GenBank/DDBJ whole genome shotgun (WGS) entry which is preliminary data.</text>
</comment>
<keyword evidence="8" id="KW-1185">Reference proteome</keyword>
<dbReference type="RefSeq" id="WP_136461337.1">
    <property type="nucleotide sequence ID" value="NZ_SRKY01000001.1"/>
</dbReference>
<name>A0A4S4NHU6_9RHOB</name>
<protein>
    <submittedName>
        <fullName evidence="7">LPS export ABC transporter permease LptF</fullName>
    </submittedName>
</protein>
<proteinExistence type="predicted"/>
<keyword evidence="2" id="KW-1003">Cell membrane</keyword>
<feature type="transmembrane region" description="Helical" evidence="6">
    <location>
        <begin position="311"/>
        <end position="329"/>
    </location>
</feature>
<keyword evidence="5 6" id="KW-0472">Membrane</keyword>
<dbReference type="OrthoDB" id="8477889at2"/>
<gene>
    <name evidence="7" type="primary">lptF</name>
    <name evidence="7" type="ORF">E4Z66_02420</name>
</gene>
<feature type="transmembrane region" description="Helical" evidence="6">
    <location>
        <begin position="284"/>
        <end position="302"/>
    </location>
</feature>
<dbReference type="EMBL" id="SRKY01000001">
    <property type="protein sequence ID" value="THH38445.1"/>
    <property type="molecule type" value="Genomic_DNA"/>
</dbReference>
<keyword evidence="3 6" id="KW-0812">Transmembrane</keyword>
<organism evidence="7 8">
    <name type="scientific">Aliishimia ponticola</name>
    <dbReference type="NCBI Taxonomy" id="2499833"/>
    <lineage>
        <taxon>Bacteria</taxon>
        <taxon>Pseudomonadati</taxon>
        <taxon>Pseudomonadota</taxon>
        <taxon>Alphaproteobacteria</taxon>
        <taxon>Rhodobacterales</taxon>
        <taxon>Paracoccaceae</taxon>
        <taxon>Aliishimia</taxon>
    </lineage>
</organism>
<dbReference type="InterPro" id="IPR005495">
    <property type="entry name" value="LptG/LptF_permease"/>
</dbReference>
<feature type="transmembrane region" description="Helical" evidence="6">
    <location>
        <begin position="341"/>
        <end position="361"/>
    </location>
</feature>
<dbReference type="AlphaFoldDB" id="A0A4S4NHU6"/>
<evidence type="ECO:0000313" key="8">
    <source>
        <dbReference type="Proteomes" id="UP000306602"/>
    </source>
</evidence>
<feature type="transmembrane region" description="Helical" evidence="6">
    <location>
        <begin position="99"/>
        <end position="122"/>
    </location>
</feature>
<dbReference type="GO" id="GO:0055085">
    <property type="term" value="P:transmembrane transport"/>
    <property type="evidence" value="ECO:0007669"/>
    <property type="project" value="InterPro"/>
</dbReference>
<evidence type="ECO:0000313" key="7">
    <source>
        <dbReference type="EMBL" id="THH38445.1"/>
    </source>
</evidence>
<sequence length="372" mass="40981">MAKFDRYMLSQLLLYFGFFALVLVAVFWITRAVNLFDQLIADGQSVLIFLEFTALGLPGLVQMVVPLASFAAAVYVTNKMNSESELTVMLATGWSPWRLARPVAVFGVIVALMVSVLSHLLVPAALDLLTKRETEVSKDVTARLLTEGTFLHPIDGVTLYTREIGEDGVLKDVFLSDRRDPGERIIYTASTAYLVRQSEKTSLIMVDGLAQRLSTQDNRLSTATFRDFSYDITGLITQDSSSNQKVRAMLTHNLLGDWDGVSQRTGQPLGVIAEEVHSRFSKPLFAMITALTGFAVLMSGGFSRFGAWREIILAFGALLVLDSIRSALVDPVRDDAQLWPVVYLPPVLGAVLALVLIHQAAKPLRRRKESAA</sequence>
<dbReference type="GO" id="GO:0015920">
    <property type="term" value="P:lipopolysaccharide transport"/>
    <property type="evidence" value="ECO:0007669"/>
    <property type="project" value="TreeGrafter"/>
</dbReference>
<evidence type="ECO:0000256" key="3">
    <source>
        <dbReference type="ARBA" id="ARBA00022692"/>
    </source>
</evidence>
<dbReference type="Pfam" id="PF03739">
    <property type="entry name" value="LptF_LptG"/>
    <property type="match status" value="1"/>
</dbReference>
<accession>A0A4S4NHU6</accession>
<dbReference type="PANTHER" id="PTHR33529">
    <property type="entry name" value="SLR0882 PROTEIN-RELATED"/>
    <property type="match status" value="1"/>
</dbReference>
<evidence type="ECO:0000256" key="6">
    <source>
        <dbReference type="SAM" id="Phobius"/>
    </source>
</evidence>
<evidence type="ECO:0000256" key="4">
    <source>
        <dbReference type="ARBA" id="ARBA00022989"/>
    </source>
</evidence>
<keyword evidence="4 6" id="KW-1133">Transmembrane helix</keyword>
<evidence type="ECO:0000256" key="1">
    <source>
        <dbReference type="ARBA" id="ARBA00004651"/>
    </source>
</evidence>
<evidence type="ECO:0000256" key="5">
    <source>
        <dbReference type="ARBA" id="ARBA00023136"/>
    </source>
</evidence>
<dbReference type="GO" id="GO:0043190">
    <property type="term" value="C:ATP-binding cassette (ABC) transporter complex"/>
    <property type="evidence" value="ECO:0007669"/>
    <property type="project" value="InterPro"/>
</dbReference>
<dbReference type="InterPro" id="IPR030922">
    <property type="entry name" value="LptF"/>
</dbReference>
<reference evidence="7 8" key="1">
    <citation type="submission" date="2019-04" db="EMBL/GenBank/DDBJ databases">
        <title>Shimia ponticola sp. nov., isolated from seawater.</title>
        <authorList>
            <person name="Kim Y.-O."/>
            <person name="Yoon J.-H."/>
        </authorList>
    </citation>
    <scope>NUCLEOTIDE SEQUENCE [LARGE SCALE GENOMIC DNA]</scope>
    <source>
        <strain evidence="7 8">MYP11</strain>
    </source>
</reference>
<feature type="transmembrane region" description="Helical" evidence="6">
    <location>
        <begin position="12"/>
        <end position="30"/>
    </location>
</feature>
<comment type="subcellular location">
    <subcellularLocation>
        <location evidence="1">Cell membrane</location>
        <topology evidence="1">Multi-pass membrane protein</topology>
    </subcellularLocation>
</comment>
<dbReference type="PANTHER" id="PTHR33529:SF6">
    <property type="entry name" value="YJGP_YJGQ FAMILY PERMEASE"/>
    <property type="match status" value="1"/>
</dbReference>